<dbReference type="PANTHER" id="PTHR23150:SF19">
    <property type="entry name" value="FORMYLGLYCINE-GENERATING ENZYME"/>
    <property type="match status" value="1"/>
</dbReference>
<dbReference type="AlphaFoldDB" id="A0A160VEV6"/>
<dbReference type="Pfam" id="PF03781">
    <property type="entry name" value="FGE-sulfatase"/>
    <property type="match status" value="1"/>
</dbReference>
<sequence>MMKKISLYPMKIYLVFCLVIFGCGQPNLDVRKMTINIAESQMVMVWVPAGEFFMGSKDAMALHDERPVHKVKMNGFWMSETPVTNAQFGAFINNSNYITTAEIPPSLEEIMKQVPPGTPPPPKEVLVPGSLTFIKSDRPAYPSSPINWWEWKKNSNWRNLDGKGTSIDDKDNHPVVHVSWYDAQAFSMWAGARLPTEAQWEYAAKLGEVTNTRQKNMNIWEGVFPIDNQGSDGFLKTSPVKYYQANKIGLYDMAGNVWEWVADWYRADSYAMNNRGKNPLGPKDSFDPDEPYVPKRVTRGGSFLCNAQYCAGYRPTARMKTSPDTSLEHTGFRCVMTQKEMKKYLSQQSLN</sequence>
<protein>
    <submittedName>
        <fullName evidence="2">Sulfatase modifying factor 1 (C-alpha-formyglycine-generating enzyme 1)</fullName>
    </submittedName>
</protein>
<dbReference type="PROSITE" id="PS51257">
    <property type="entry name" value="PROKAR_LIPOPROTEIN"/>
    <property type="match status" value="1"/>
</dbReference>
<gene>
    <name evidence="2" type="ORF">MGWOODY_Mmi2077</name>
</gene>
<organism evidence="2">
    <name type="scientific">hydrothermal vent metagenome</name>
    <dbReference type="NCBI Taxonomy" id="652676"/>
    <lineage>
        <taxon>unclassified sequences</taxon>
        <taxon>metagenomes</taxon>
        <taxon>ecological metagenomes</taxon>
    </lineage>
</organism>
<dbReference type="GO" id="GO:0120147">
    <property type="term" value="F:formylglycine-generating oxidase activity"/>
    <property type="evidence" value="ECO:0007669"/>
    <property type="project" value="TreeGrafter"/>
</dbReference>
<dbReference type="Gene3D" id="3.90.1580.10">
    <property type="entry name" value="paralog of FGE (formylglycine-generating enzyme)"/>
    <property type="match status" value="1"/>
</dbReference>
<evidence type="ECO:0000259" key="1">
    <source>
        <dbReference type="Pfam" id="PF03781"/>
    </source>
</evidence>
<feature type="domain" description="Sulfatase-modifying factor enzyme-like" evidence="1">
    <location>
        <begin position="44"/>
        <end position="335"/>
    </location>
</feature>
<dbReference type="PANTHER" id="PTHR23150">
    <property type="entry name" value="SULFATASE MODIFYING FACTOR 1, 2"/>
    <property type="match status" value="1"/>
</dbReference>
<dbReference type="InterPro" id="IPR051043">
    <property type="entry name" value="Sulfatase_Mod_Factor_Kinase"/>
</dbReference>
<accession>A0A160VEV6</accession>
<name>A0A160VEV6_9ZZZZ</name>
<proteinExistence type="predicted"/>
<dbReference type="InterPro" id="IPR042095">
    <property type="entry name" value="SUMF_sf"/>
</dbReference>
<evidence type="ECO:0000313" key="2">
    <source>
        <dbReference type="EMBL" id="CUV09120.1"/>
    </source>
</evidence>
<dbReference type="EMBL" id="FAXC01000185">
    <property type="protein sequence ID" value="CUV09120.1"/>
    <property type="molecule type" value="Genomic_DNA"/>
</dbReference>
<dbReference type="InterPro" id="IPR016187">
    <property type="entry name" value="CTDL_fold"/>
</dbReference>
<dbReference type="InterPro" id="IPR005532">
    <property type="entry name" value="SUMF_dom"/>
</dbReference>
<reference evidence="2" key="1">
    <citation type="submission" date="2015-10" db="EMBL/GenBank/DDBJ databases">
        <authorList>
            <person name="Gilbert D.G."/>
        </authorList>
    </citation>
    <scope>NUCLEOTIDE SEQUENCE</scope>
</reference>
<dbReference type="SUPFAM" id="SSF56436">
    <property type="entry name" value="C-type lectin-like"/>
    <property type="match status" value="1"/>
</dbReference>